<evidence type="ECO:0000313" key="3">
    <source>
        <dbReference type="Proteomes" id="UP000550707"/>
    </source>
</evidence>
<accession>A0A7J8C8F7</accession>
<dbReference type="PANTHER" id="PTHR23232">
    <property type="entry name" value="KRAB DOMAIN C2H2 ZINC FINGER"/>
    <property type="match status" value="1"/>
</dbReference>
<dbReference type="InterPro" id="IPR050169">
    <property type="entry name" value="Krueppel_C2H2_ZnF"/>
</dbReference>
<protein>
    <recommendedName>
        <fullName evidence="1">KRAB domain-containing protein</fullName>
    </recommendedName>
</protein>
<dbReference type="EMBL" id="JACASF010000021">
    <property type="protein sequence ID" value="KAF6407127.1"/>
    <property type="molecule type" value="Genomic_DNA"/>
</dbReference>
<feature type="domain" description="KRAB" evidence="1">
    <location>
        <begin position="38"/>
        <end position="110"/>
    </location>
</feature>
<dbReference type="PROSITE" id="PS50805">
    <property type="entry name" value="KRAB"/>
    <property type="match status" value="1"/>
</dbReference>
<dbReference type="InterPro" id="IPR036051">
    <property type="entry name" value="KRAB_dom_sf"/>
</dbReference>
<dbReference type="Pfam" id="PF01352">
    <property type="entry name" value="KRAB"/>
    <property type="match status" value="1"/>
</dbReference>
<comment type="caution">
    <text evidence="2">The sequence shown here is derived from an EMBL/GenBank/DDBJ whole genome shotgun (WGS) entry which is preliminary data.</text>
</comment>
<gene>
    <name evidence="2" type="ORF">HJG59_009841</name>
</gene>
<evidence type="ECO:0000313" key="2">
    <source>
        <dbReference type="EMBL" id="KAF6407127.1"/>
    </source>
</evidence>
<dbReference type="AlphaFoldDB" id="A0A7J8C8F7"/>
<dbReference type="PANTHER" id="PTHR23232:SF133">
    <property type="entry name" value="RIKEN CDNA 1700020N01 GENE"/>
    <property type="match status" value="1"/>
</dbReference>
<evidence type="ECO:0000259" key="1">
    <source>
        <dbReference type="PROSITE" id="PS50805"/>
    </source>
</evidence>
<organism evidence="2 3">
    <name type="scientific">Molossus molossus</name>
    <name type="common">Pallas' mastiff bat</name>
    <name type="synonym">Vespertilio molossus</name>
    <dbReference type="NCBI Taxonomy" id="27622"/>
    <lineage>
        <taxon>Eukaryota</taxon>
        <taxon>Metazoa</taxon>
        <taxon>Chordata</taxon>
        <taxon>Craniata</taxon>
        <taxon>Vertebrata</taxon>
        <taxon>Euteleostomi</taxon>
        <taxon>Mammalia</taxon>
        <taxon>Eutheria</taxon>
        <taxon>Laurasiatheria</taxon>
        <taxon>Chiroptera</taxon>
        <taxon>Yangochiroptera</taxon>
        <taxon>Molossidae</taxon>
        <taxon>Molossus</taxon>
    </lineage>
</organism>
<dbReference type="SUPFAM" id="SSF109640">
    <property type="entry name" value="KRAB domain (Kruppel-associated box)"/>
    <property type="match status" value="1"/>
</dbReference>
<dbReference type="CDD" id="cd07765">
    <property type="entry name" value="KRAB_A-box"/>
    <property type="match status" value="1"/>
</dbReference>
<dbReference type="InterPro" id="IPR001909">
    <property type="entry name" value="KRAB"/>
</dbReference>
<sequence>MNSWEQILKQGPDVQRSLSKQHLPRCLAVGMPPLTATVTLEDVALYFSREEWRLVDEAQRHLYHDVMLENFALISSLAGCTSRNMKLCLLLQLTMSKAALKRGNTTFSGSFLWENQ</sequence>
<keyword evidence="3" id="KW-1185">Reference proteome</keyword>
<dbReference type="Proteomes" id="UP000550707">
    <property type="component" value="Unassembled WGS sequence"/>
</dbReference>
<dbReference type="Gene3D" id="6.10.140.140">
    <property type="match status" value="1"/>
</dbReference>
<dbReference type="GO" id="GO:0006355">
    <property type="term" value="P:regulation of DNA-templated transcription"/>
    <property type="evidence" value="ECO:0007669"/>
    <property type="project" value="InterPro"/>
</dbReference>
<name>A0A7J8C8F7_MOLMO</name>
<dbReference type="SMART" id="SM00349">
    <property type="entry name" value="KRAB"/>
    <property type="match status" value="1"/>
</dbReference>
<proteinExistence type="predicted"/>
<reference evidence="2 3" key="1">
    <citation type="journal article" date="2020" name="Nature">
        <title>Six reference-quality genomes reveal evolution of bat adaptations.</title>
        <authorList>
            <person name="Jebb D."/>
            <person name="Huang Z."/>
            <person name="Pippel M."/>
            <person name="Hughes G.M."/>
            <person name="Lavrichenko K."/>
            <person name="Devanna P."/>
            <person name="Winkler S."/>
            <person name="Jermiin L.S."/>
            <person name="Skirmuntt E.C."/>
            <person name="Katzourakis A."/>
            <person name="Burkitt-Gray L."/>
            <person name="Ray D.A."/>
            <person name="Sullivan K.A.M."/>
            <person name="Roscito J.G."/>
            <person name="Kirilenko B.M."/>
            <person name="Davalos L.M."/>
            <person name="Corthals A.P."/>
            <person name="Power M.L."/>
            <person name="Jones G."/>
            <person name="Ransome R.D."/>
            <person name="Dechmann D.K.N."/>
            <person name="Locatelli A.G."/>
            <person name="Puechmaille S.J."/>
            <person name="Fedrigo O."/>
            <person name="Jarvis E.D."/>
            <person name="Hiller M."/>
            <person name="Vernes S.C."/>
            <person name="Myers E.W."/>
            <person name="Teeling E.C."/>
        </authorList>
    </citation>
    <scope>NUCLEOTIDE SEQUENCE [LARGE SCALE GENOMIC DNA]</scope>
    <source>
        <strain evidence="2">MMolMol1</strain>
        <tissue evidence="2">Muscle</tissue>
    </source>
</reference>